<feature type="domain" description="Polycystin cation channel PKD1/PKD2" evidence="6">
    <location>
        <begin position="409"/>
        <end position="566"/>
    </location>
</feature>
<keyword evidence="8" id="KW-1185">Reference proteome</keyword>
<dbReference type="InterPro" id="IPR051223">
    <property type="entry name" value="Polycystin"/>
</dbReference>
<keyword evidence="7" id="KW-0675">Receptor</keyword>
<gene>
    <name evidence="7" type="ORF">SCF082_LOCUS253</name>
</gene>
<comment type="subcellular location">
    <subcellularLocation>
        <location evidence="1">Membrane</location>
        <topology evidence="1">Multi-pass membrane protein</topology>
    </subcellularLocation>
</comment>
<feature type="non-terminal residue" evidence="7">
    <location>
        <position position="1"/>
    </location>
</feature>
<dbReference type="PANTHER" id="PTHR10877:SF183">
    <property type="entry name" value="AT14535P-RELATED"/>
    <property type="match status" value="1"/>
</dbReference>
<feature type="transmembrane region" description="Helical" evidence="5">
    <location>
        <begin position="476"/>
        <end position="498"/>
    </location>
</feature>
<evidence type="ECO:0000313" key="8">
    <source>
        <dbReference type="Proteomes" id="UP001642464"/>
    </source>
</evidence>
<sequence>ALTFMHVRPDYTLTVESAWKYAIEENANFAWSQNFGHKNAIRQRSYERRFTEMGLDAGYADAANETTFNASQLPSVLDLAYGGFAGFGLTLQAQLCKPMNVFDLLTCPDQPLKNTSGLFPDEPWGNASIPVRDDFYHFNRVVAGIRLRQERTTGSWEASSIWGSLSEDLWKEWLGKPCMLAEPNYFLKPEVHQAEVFNGEPQRVEWMLTAQQSLQELHTMALDMEDLSGGLLSCSGDTNRALATGHGGAELPSGVSIPGPWVDEYTQRVEIAVVAYNQNYGLLSLVSVNFFFNRGGRIHQLLDVQSGRLNNFFGNVLTMGFMITCDVLWILGWLKLLMTEAREMLNIISESQEKWWRALWFEYLGFWNVIDWLSLFCAFAVLGTYIRMELEAGTASEVMSAVPLLTAENSTTRSQQMESSSKVFQSVESFVHAEADFRLALLFFPMLVMLRLFKSFHAQPRLAVVTKTLMVAAQDLLHFFIVLVSVYVCLAVAAVLLFGEDLEEFSTLDRSAITCFRALLGEYDWDAMSSIGRVLAGTWLWFFVVIADLLLLNMVLAILMDAYQVVKSKASIMTTVPHQISEILRRRRLEREKKCVRLSDVWYAYGEKFRTMDEMLESKQMVKPEDLAKHVPSLTVAQARRPSAQAHGMSHVVSLCTKVP</sequence>
<evidence type="ECO:0000256" key="4">
    <source>
        <dbReference type="ARBA" id="ARBA00023136"/>
    </source>
</evidence>
<evidence type="ECO:0000256" key="1">
    <source>
        <dbReference type="ARBA" id="ARBA00004141"/>
    </source>
</evidence>
<evidence type="ECO:0000259" key="6">
    <source>
        <dbReference type="Pfam" id="PF08016"/>
    </source>
</evidence>
<reference evidence="7 8" key="1">
    <citation type="submission" date="2024-02" db="EMBL/GenBank/DDBJ databases">
        <authorList>
            <person name="Chen Y."/>
            <person name="Shah S."/>
            <person name="Dougan E. K."/>
            <person name="Thang M."/>
            <person name="Chan C."/>
        </authorList>
    </citation>
    <scope>NUCLEOTIDE SEQUENCE [LARGE SCALE GENOMIC DNA]</scope>
</reference>
<evidence type="ECO:0000313" key="7">
    <source>
        <dbReference type="EMBL" id="CAK8985704.1"/>
    </source>
</evidence>
<dbReference type="PANTHER" id="PTHR10877">
    <property type="entry name" value="POLYCYSTIN FAMILY MEMBER"/>
    <property type="match status" value="1"/>
</dbReference>
<organism evidence="7 8">
    <name type="scientific">Durusdinium trenchii</name>
    <dbReference type="NCBI Taxonomy" id="1381693"/>
    <lineage>
        <taxon>Eukaryota</taxon>
        <taxon>Sar</taxon>
        <taxon>Alveolata</taxon>
        <taxon>Dinophyceae</taxon>
        <taxon>Suessiales</taxon>
        <taxon>Symbiodiniaceae</taxon>
        <taxon>Durusdinium</taxon>
    </lineage>
</organism>
<accession>A0ABP0H8V6</accession>
<keyword evidence="3 5" id="KW-1133">Transmembrane helix</keyword>
<dbReference type="InterPro" id="IPR013122">
    <property type="entry name" value="PKD1_2_channel"/>
</dbReference>
<keyword evidence="2 5" id="KW-0812">Transmembrane</keyword>
<feature type="transmembrane region" description="Helical" evidence="5">
    <location>
        <begin position="437"/>
        <end position="456"/>
    </location>
</feature>
<dbReference type="Pfam" id="PF08016">
    <property type="entry name" value="PKD_channel"/>
    <property type="match status" value="1"/>
</dbReference>
<proteinExistence type="predicted"/>
<comment type="caution">
    <text evidence="7">The sequence shown here is derived from an EMBL/GenBank/DDBJ whole genome shotgun (WGS) entry which is preliminary data.</text>
</comment>
<evidence type="ECO:0000256" key="2">
    <source>
        <dbReference type="ARBA" id="ARBA00022692"/>
    </source>
</evidence>
<evidence type="ECO:0000256" key="5">
    <source>
        <dbReference type="SAM" id="Phobius"/>
    </source>
</evidence>
<name>A0ABP0H8V6_9DINO</name>
<protein>
    <submittedName>
        <fullName evidence="7">Polycystin-2 (Polycystic kidney disease 2 protein homolog) (Transient receptor potential cation channel subfamily P member 2)</fullName>
    </submittedName>
</protein>
<dbReference type="Gene3D" id="1.10.287.70">
    <property type="match status" value="1"/>
</dbReference>
<evidence type="ECO:0000256" key="3">
    <source>
        <dbReference type="ARBA" id="ARBA00022989"/>
    </source>
</evidence>
<dbReference type="Proteomes" id="UP001642464">
    <property type="component" value="Unassembled WGS sequence"/>
</dbReference>
<feature type="transmembrane region" description="Helical" evidence="5">
    <location>
        <begin position="539"/>
        <end position="559"/>
    </location>
</feature>
<feature type="transmembrane region" description="Helical" evidence="5">
    <location>
        <begin position="359"/>
        <end position="386"/>
    </location>
</feature>
<feature type="transmembrane region" description="Helical" evidence="5">
    <location>
        <begin position="312"/>
        <end position="338"/>
    </location>
</feature>
<dbReference type="EMBL" id="CAXAMM010000048">
    <property type="protein sequence ID" value="CAK8985704.1"/>
    <property type="molecule type" value="Genomic_DNA"/>
</dbReference>
<keyword evidence="4 5" id="KW-0472">Membrane</keyword>